<name>A0A5E8CHF6_9ZZZZ</name>
<evidence type="ECO:0000259" key="2">
    <source>
        <dbReference type="Pfam" id="PF00561"/>
    </source>
</evidence>
<protein>
    <recommendedName>
        <fullName evidence="2">AB hydrolase-1 domain-containing protein</fullName>
    </recommendedName>
</protein>
<accession>A0A5E8CHF6</accession>
<dbReference type="InterPro" id="IPR000073">
    <property type="entry name" value="AB_hydrolase_1"/>
</dbReference>
<dbReference type="EMBL" id="CABVLZ010000001">
    <property type="protein sequence ID" value="VVU94651.1"/>
    <property type="molecule type" value="Genomic_DNA"/>
</dbReference>
<feature type="domain" description="AB hydrolase-1" evidence="2">
    <location>
        <begin position="83"/>
        <end position="213"/>
    </location>
</feature>
<dbReference type="InterPro" id="IPR029058">
    <property type="entry name" value="AB_hydrolase_fold"/>
</dbReference>
<sequence length="331" mass="39541">MNHYNIYFFLGIFIIFVFLFSKILNKILIYFVLEGKQKKYLSMVNKDSPIQNVNAKIQIVNIKSGEMNTLGYYYKRTEADTCILCLNGNGKHIQNSHETEEYFLKNTNHDLICYNYLGYVGSSPNPKSLYDLFKQGYSVIDYLLEQRKYKKIILYGNSFGGTIIPPISNYLLSINPSIKQTVVILNSYYDLNKLFPYYLDYLTKYLTHWNFTTSYYHFLKILENPNIKKIIFNSIYEYYDFKKTLCYYILNKLPGFKKEIQFLSDINFKYLKLKNEDKILDENEFEKIKKEFVLSDDLKIFLINSFHAIHPGSKYKYELDKIYDKYLIKEF</sequence>
<feature type="transmembrane region" description="Helical" evidence="1">
    <location>
        <begin position="6"/>
        <end position="33"/>
    </location>
</feature>
<gene>
    <name evidence="3" type="ORF">CPAV1605_376</name>
</gene>
<dbReference type="SUPFAM" id="SSF53474">
    <property type="entry name" value="alpha/beta-Hydrolases"/>
    <property type="match status" value="1"/>
</dbReference>
<evidence type="ECO:0000256" key="1">
    <source>
        <dbReference type="SAM" id="Phobius"/>
    </source>
</evidence>
<proteinExistence type="predicted"/>
<organism evidence="3">
    <name type="scientific">seawater metagenome</name>
    <dbReference type="NCBI Taxonomy" id="1561972"/>
    <lineage>
        <taxon>unclassified sequences</taxon>
        <taxon>metagenomes</taxon>
        <taxon>ecological metagenomes</taxon>
    </lineage>
</organism>
<evidence type="ECO:0000313" key="3">
    <source>
        <dbReference type="EMBL" id="VVU94651.1"/>
    </source>
</evidence>
<dbReference type="Gene3D" id="3.40.50.1820">
    <property type="entry name" value="alpha/beta hydrolase"/>
    <property type="match status" value="1"/>
</dbReference>
<dbReference type="PANTHER" id="PTHR12277:SF81">
    <property type="entry name" value="PROTEIN ABHD13"/>
    <property type="match status" value="1"/>
</dbReference>
<reference evidence="3" key="1">
    <citation type="submission" date="2019-09" db="EMBL/GenBank/DDBJ databases">
        <authorList>
            <person name="Needham M D."/>
        </authorList>
    </citation>
    <scope>NUCLEOTIDE SEQUENCE</scope>
</reference>
<dbReference type="AlphaFoldDB" id="A0A5E8CHF6"/>
<dbReference type="Pfam" id="PF00561">
    <property type="entry name" value="Abhydrolase_1"/>
    <property type="match status" value="1"/>
</dbReference>
<keyword evidence="1" id="KW-0812">Transmembrane</keyword>
<keyword evidence="1" id="KW-0472">Membrane</keyword>
<dbReference type="PANTHER" id="PTHR12277">
    <property type="entry name" value="ALPHA/BETA HYDROLASE DOMAIN-CONTAINING PROTEIN"/>
    <property type="match status" value="1"/>
</dbReference>
<keyword evidence="1" id="KW-1133">Transmembrane helix</keyword>